<dbReference type="InterPro" id="IPR036322">
    <property type="entry name" value="WD40_repeat_dom_sf"/>
</dbReference>
<dbReference type="InterPro" id="IPR056499">
    <property type="entry name" value="Beta-prop_HPS5-like"/>
</dbReference>
<protein>
    <submittedName>
        <fullName evidence="7">Uncharacterized protein LOC101237827 isoform X3</fullName>
    </submittedName>
</protein>
<evidence type="ECO:0000256" key="3">
    <source>
        <dbReference type="SAM" id="MobiDB-lite"/>
    </source>
</evidence>
<evidence type="ECO:0000313" key="6">
    <source>
        <dbReference type="Proteomes" id="UP001652625"/>
    </source>
</evidence>
<dbReference type="Gene3D" id="2.130.10.10">
    <property type="entry name" value="YVTN repeat-like/Quinoprotein amine dehydrogenase"/>
    <property type="match status" value="2"/>
</dbReference>
<reference evidence="6" key="1">
    <citation type="submission" date="2025-05" db="UniProtKB">
        <authorList>
            <consortium name="RefSeq"/>
        </authorList>
    </citation>
    <scope>NUCLEOTIDE SEQUENCE [LARGE SCALE GENOMIC DNA]</scope>
</reference>
<dbReference type="InterPro" id="IPR015943">
    <property type="entry name" value="WD40/YVTN_repeat-like_dom_sf"/>
</dbReference>
<feature type="domain" description="HPS5 TPR" evidence="5">
    <location>
        <begin position="1059"/>
        <end position="1142"/>
    </location>
</feature>
<dbReference type="PROSITE" id="PS50082">
    <property type="entry name" value="WD_REPEATS_2"/>
    <property type="match status" value="1"/>
</dbReference>
<feature type="compositionally biased region" description="Low complexity" evidence="3">
    <location>
        <begin position="603"/>
        <end position="634"/>
    </location>
</feature>
<dbReference type="InterPro" id="IPR035431">
    <property type="entry name" value="HPS5"/>
</dbReference>
<feature type="region of interest" description="Disordered" evidence="3">
    <location>
        <begin position="456"/>
        <end position="479"/>
    </location>
</feature>
<dbReference type="SUPFAM" id="SSF50978">
    <property type="entry name" value="WD40 repeat-like"/>
    <property type="match status" value="1"/>
</dbReference>
<dbReference type="PANTHER" id="PTHR23287">
    <property type="entry name" value="RUBY-EYE2-LIKE PROTEIN"/>
    <property type="match status" value="1"/>
</dbReference>
<proteinExistence type="inferred from homology"/>
<keyword evidence="2" id="KW-0853">WD repeat</keyword>
<evidence type="ECO:0000313" key="7">
    <source>
        <dbReference type="RefSeq" id="XP_065646788.1"/>
    </source>
</evidence>
<dbReference type="RefSeq" id="XP_065646788.1">
    <property type="nucleotide sequence ID" value="XM_065790716.1"/>
</dbReference>
<dbReference type="CDD" id="cd16484">
    <property type="entry name" value="RING-H2_Vps"/>
    <property type="match status" value="1"/>
</dbReference>
<dbReference type="Proteomes" id="UP001652625">
    <property type="component" value="Chromosome 02"/>
</dbReference>
<dbReference type="InterPro" id="IPR056445">
    <property type="entry name" value="TPR_HPS5"/>
</dbReference>
<gene>
    <name evidence="7" type="primary">LOC101237827</name>
</gene>
<evidence type="ECO:0000256" key="1">
    <source>
        <dbReference type="ARBA" id="ARBA00010697"/>
    </source>
</evidence>
<dbReference type="SUPFAM" id="SSF57850">
    <property type="entry name" value="RING/U-box"/>
    <property type="match status" value="1"/>
</dbReference>
<accession>A0ABM4BCW2</accession>
<dbReference type="InterPro" id="IPR001680">
    <property type="entry name" value="WD40_rpt"/>
</dbReference>
<dbReference type="GeneID" id="101237827"/>
<feature type="domain" description="HPS5-like beta-propeller" evidence="4">
    <location>
        <begin position="11"/>
        <end position="337"/>
    </location>
</feature>
<evidence type="ECO:0000256" key="2">
    <source>
        <dbReference type="PROSITE-ProRule" id="PRU00221"/>
    </source>
</evidence>
<dbReference type="Pfam" id="PF23758">
    <property type="entry name" value="TPR_HPS5"/>
    <property type="match status" value="1"/>
</dbReference>
<dbReference type="PIRSF" id="PIRSF037475">
    <property type="entry name" value="BLOC-2_complex_Hps5"/>
    <property type="match status" value="1"/>
</dbReference>
<feature type="repeat" description="WD" evidence="2">
    <location>
        <begin position="61"/>
        <end position="94"/>
    </location>
</feature>
<organism evidence="6 7">
    <name type="scientific">Hydra vulgaris</name>
    <name type="common">Hydra</name>
    <name type="synonym">Hydra attenuata</name>
    <dbReference type="NCBI Taxonomy" id="6087"/>
    <lineage>
        <taxon>Eukaryota</taxon>
        <taxon>Metazoa</taxon>
        <taxon>Cnidaria</taxon>
        <taxon>Hydrozoa</taxon>
        <taxon>Hydroidolina</taxon>
        <taxon>Anthoathecata</taxon>
        <taxon>Aplanulata</taxon>
        <taxon>Hydridae</taxon>
        <taxon>Hydra</taxon>
    </lineage>
</organism>
<keyword evidence="6" id="KW-1185">Reference proteome</keyword>
<sequence length="1350" mass="153431">MANDHILSSFNPLSKIQTFMKKTTKVQYGCVEISSSFICIGASTGTTYMFDRQTSELKHFITNKASAIVHLKFSSDGKILAVADSSGLITLWEIPLEIHTGDHLIHSGDHSNQEIKVFREIKELVGEKISELCWHENLKLFIGTQSGTVASFNVGSNVFVSKFEILMKSGSNIVQLDVSSGKLLISSTTKALIYSLDCGQFCQIGKKARTGLYGCCFLNNSEVIIYSARPGSRLWEVDTSGQVLSTHQFKELLNIPPTPIITSSAVKLSESNCSSTRRLSFNFPYLYQVMNKYLLTWSADGIFLFEPHKRKVFAWNDQIKDIISMTSFGSSIFILHSQCIVTEIQLLSLKDFLKTFQDLEEWEKVAEVACKCKEEILQNVETFISIDFYKVKSQLEMEKLPSKFMQEFQNFVRDFEQKHIQICTEIEKKMNQNISECNQKDYDDIQSINDDIQSTNDDIQSTNDDIQSTKSTNDDILSTKSSNSRISASKFDSFMEKTTNKIVKKVVASGFMKKVIYVLENEGVHINKSLHENIKKTKSVPSSPTQSRSTISESTIKYEENMLNKMYNQLPEHHSMPNIFSNTDTDDIVYQRIQKKSKKKKPSQNCSKRSTDFTDSSSTENTSSETSMNLSSESVTCETGESIHGNFITPSFHFETETESPVILLKLPNNYFQIISKLLSVTANTSNNFRDAKILYNINNVKKVLNHWSKELSSVTVEFQEEVFKLLNKSIKNELSDIVLSFIDIESRFLLFKQLSAGYSEISNVAMLCLQTSIFPEKCKTPHSYEFALLSFALNFDTMRKSAQQEAKEIINKKNDLIDSEMADENQKNAVLKEISSSTDIKSTMNMPYESLCLRMLVSSGNDSAIEKKCFFGENKELNENISLCEGFSSDSITECVSCILDKCRACFILRYFPILNFERMYSLLLWKGGCRWRSWCACMVHLKELYKHSNLSKAIAKNQLSVEELLSSTVEDFLGNISRLYIIAPHLVSLYIKERQFTNWEVSLLYNTGYLKDASNDFLLYAEDTFLSLNMHKLHPLFLLCCLMNSLYSQPSSLDLFCTCGKPRPRANSIEWKYQKILVSLFNYLEELKKDTQTSSLLQGMSNLCLKHGYWTGYIKLLVWLNKINDAVTLLVQLQDEEIFIWVSKSGCLSLDLWSNLLYEFSNQFDVGKHNCEVLDGFHSTLNLDKVVRSAAIEVGCFAVLEIINKFCISVSLDLYTSLLQALSHENQQKIVVEKILQVANDKVWADKINNVHSKLENVKNKELIGIESTFTGEFTADFIINESDSMWGRNINLSDTTCPLCTLPLCIKTSSTLNGGLILFPCGHIFHKICLPELACLICFYKHFASLS</sequence>
<comment type="similarity">
    <text evidence="1">Belongs to the HPS5 family.</text>
</comment>
<evidence type="ECO:0000259" key="5">
    <source>
        <dbReference type="Pfam" id="PF23758"/>
    </source>
</evidence>
<dbReference type="PANTHER" id="PTHR23287:SF18">
    <property type="entry name" value="BLOC-2 COMPLEX MEMBER HPS5"/>
    <property type="match status" value="1"/>
</dbReference>
<reference evidence="7" key="2">
    <citation type="submission" date="2025-08" db="UniProtKB">
        <authorList>
            <consortium name="RefSeq"/>
        </authorList>
    </citation>
    <scope>IDENTIFICATION</scope>
</reference>
<name>A0ABM4BCW2_HYDVU</name>
<feature type="region of interest" description="Disordered" evidence="3">
    <location>
        <begin position="594"/>
        <end position="635"/>
    </location>
</feature>
<dbReference type="Pfam" id="PF23756">
    <property type="entry name" value="Beta-prop_HPS5"/>
    <property type="match status" value="1"/>
</dbReference>
<dbReference type="SMART" id="SM00320">
    <property type="entry name" value="WD40"/>
    <property type="match status" value="2"/>
</dbReference>
<evidence type="ECO:0000259" key="4">
    <source>
        <dbReference type="Pfam" id="PF23756"/>
    </source>
</evidence>